<evidence type="ECO:0000313" key="1">
    <source>
        <dbReference type="EMBL" id="MFB9088792.1"/>
    </source>
</evidence>
<accession>A0ABV5GCF5</accession>
<protein>
    <submittedName>
        <fullName evidence="1">DUF5694 domain-containing protein</fullName>
    </submittedName>
</protein>
<evidence type="ECO:0000313" key="2">
    <source>
        <dbReference type="Proteomes" id="UP001589576"/>
    </source>
</evidence>
<comment type="caution">
    <text evidence="1">The sequence shown here is derived from an EMBL/GenBank/DDBJ whole genome shotgun (WGS) entry which is preliminary data.</text>
</comment>
<proteinExistence type="predicted"/>
<dbReference type="EMBL" id="JBHMFB010000010">
    <property type="protein sequence ID" value="MFB9088792.1"/>
    <property type="molecule type" value="Genomic_DNA"/>
</dbReference>
<organism evidence="1 2">
    <name type="scientific">Flavobacterium paronense</name>
    <dbReference type="NCBI Taxonomy" id="1392775"/>
    <lineage>
        <taxon>Bacteria</taxon>
        <taxon>Pseudomonadati</taxon>
        <taxon>Bacteroidota</taxon>
        <taxon>Flavobacteriia</taxon>
        <taxon>Flavobacteriales</taxon>
        <taxon>Flavobacteriaceae</taxon>
        <taxon>Flavobacterium</taxon>
    </lineage>
</organism>
<dbReference type="InterPro" id="IPR043749">
    <property type="entry name" value="DUF5694"/>
</dbReference>
<name>A0ABV5GCF5_9FLAO</name>
<dbReference type="Proteomes" id="UP001589576">
    <property type="component" value="Unassembled WGS sequence"/>
</dbReference>
<reference evidence="1 2" key="1">
    <citation type="submission" date="2024-09" db="EMBL/GenBank/DDBJ databases">
        <authorList>
            <person name="Sun Q."/>
            <person name="Mori K."/>
        </authorList>
    </citation>
    <scope>NUCLEOTIDE SEQUENCE [LARGE SCALE GENOMIC DNA]</scope>
    <source>
        <strain evidence="1 2">CECT 8460</strain>
    </source>
</reference>
<sequence length="266" mass="31330">MKKIFFLLLTTSFSIAQTQNQKVKVILLGTFHYGATSDKNSIKFDDLFSEKRQNELDSLAKRLKKIGVDKFFVEDQTSNQKEIESQLKLYKSKKITDEKILKDEIVQIAYRTASINNAKIVAVDFKQELPYDKINEYEKIHDKEVNPYSFFDAENPFTAKRKKLVDTPLMEYYIQMNNSYTRQALLYDYLHYALAYGTTEDYTGENFTASYYDRNLKIFTNILRNIDLKTDKTIVVLFGASHTSFLRQFFENHPYFEIVELETIFN</sequence>
<dbReference type="RefSeq" id="WP_379691560.1">
    <property type="nucleotide sequence ID" value="NZ_JBHMFB010000010.1"/>
</dbReference>
<keyword evidence="2" id="KW-1185">Reference proteome</keyword>
<gene>
    <name evidence="1" type="ORF">ACFFUU_04185</name>
</gene>
<dbReference type="Pfam" id="PF18950">
    <property type="entry name" value="DUF5694"/>
    <property type="match status" value="1"/>
</dbReference>